<gene>
    <name evidence="4" type="primary">rpfG_6</name>
    <name evidence="4" type="ORF">AW11_01230</name>
</gene>
<proteinExistence type="predicted"/>
<dbReference type="EMBL" id="JEMY01000013">
    <property type="protein sequence ID" value="EXI89740.1"/>
    <property type="molecule type" value="Genomic_DNA"/>
</dbReference>
<evidence type="ECO:0000313" key="4">
    <source>
        <dbReference type="EMBL" id="EXI89740.1"/>
    </source>
</evidence>
<dbReference type="Gene3D" id="3.40.50.2300">
    <property type="match status" value="1"/>
</dbReference>
<feature type="domain" description="HD-GYP" evidence="3">
    <location>
        <begin position="147"/>
        <end position="249"/>
    </location>
</feature>
<dbReference type="Gene3D" id="1.10.3210.10">
    <property type="entry name" value="Hypothetical protein af1432"/>
    <property type="match status" value="1"/>
</dbReference>
<dbReference type="SUPFAM" id="SSF52172">
    <property type="entry name" value="CheY-like"/>
    <property type="match status" value="1"/>
</dbReference>
<dbReference type="SMART" id="SM00448">
    <property type="entry name" value="REC"/>
    <property type="match status" value="1"/>
</dbReference>
<dbReference type="SUPFAM" id="SSF109604">
    <property type="entry name" value="HD-domain/PDEase-like"/>
    <property type="match status" value="1"/>
</dbReference>
<accession>A0A011QL36</accession>
<organism evidence="4 5">
    <name type="scientific">Accumulibacter regalis</name>
    <dbReference type="NCBI Taxonomy" id="522306"/>
    <lineage>
        <taxon>Bacteria</taxon>
        <taxon>Pseudomonadati</taxon>
        <taxon>Pseudomonadota</taxon>
        <taxon>Betaproteobacteria</taxon>
        <taxon>Candidatus Accumulibacter</taxon>
    </lineage>
</organism>
<dbReference type="GO" id="GO:0071111">
    <property type="term" value="F:cyclic-guanylate-specific phosphodiesterase activity"/>
    <property type="evidence" value="ECO:0007669"/>
    <property type="project" value="UniProtKB-EC"/>
</dbReference>
<keyword evidence="1" id="KW-0597">Phosphoprotein</keyword>
<dbReference type="InterPro" id="IPR001789">
    <property type="entry name" value="Sig_transdc_resp-reg_receiver"/>
</dbReference>
<dbReference type="PANTHER" id="PTHR45228">
    <property type="entry name" value="CYCLIC DI-GMP PHOSPHODIESTERASE TM_0186-RELATED"/>
    <property type="match status" value="1"/>
</dbReference>
<dbReference type="InterPro" id="IPR006674">
    <property type="entry name" value="HD_domain"/>
</dbReference>
<dbReference type="PROSITE" id="PS50110">
    <property type="entry name" value="RESPONSE_REGULATORY"/>
    <property type="match status" value="1"/>
</dbReference>
<dbReference type="AlphaFoldDB" id="A0A011QL36"/>
<evidence type="ECO:0000259" key="3">
    <source>
        <dbReference type="PROSITE" id="PS51832"/>
    </source>
</evidence>
<dbReference type="PANTHER" id="PTHR45228:SF1">
    <property type="entry name" value="CYCLIC DI-GMP PHOSPHODIESTERASE TM_0186"/>
    <property type="match status" value="1"/>
</dbReference>
<evidence type="ECO:0000259" key="2">
    <source>
        <dbReference type="PROSITE" id="PS50110"/>
    </source>
</evidence>
<dbReference type="InterPro" id="IPR011006">
    <property type="entry name" value="CheY-like_superfamily"/>
</dbReference>
<dbReference type="GO" id="GO:0000160">
    <property type="term" value="P:phosphorelay signal transduction system"/>
    <property type="evidence" value="ECO:0007669"/>
    <property type="project" value="InterPro"/>
</dbReference>
<keyword evidence="4" id="KW-0378">Hydrolase</keyword>
<dbReference type="CDD" id="cd00077">
    <property type="entry name" value="HDc"/>
    <property type="match status" value="1"/>
</dbReference>
<evidence type="ECO:0000313" key="5">
    <source>
        <dbReference type="Proteomes" id="UP000022141"/>
    </source>
</evidence>
<feature type="modified residue" description="4-aspartylphosphate" evidence="1">
    <location>
        <position position="53"/>
    </location>
</feature>
<dbReference type="InterPro" id="IPR037522">
    <property type="entry name" value="HD_GYP_dom"/>
</dbReference>
<name>A0A011QL36_ACCRE</name>
<dbReference type="CDD" id="cd17551">
    <property type="entry name" value="REC_RpfG-like"/>
    <property type="match status" value="1"/>
</dbReference>
<protein>
    <submittedName>
        <fullName evidence="4">Cyclic di-GMP phosphodiesterase response regulator RpfG</fullName>
        <ecNumber evidence="4">3.1.4.52</ecNumber>
    </submittedName>
</protein>
<comment type="caution">
    <text evidence="4">The sequence shown here is derived from an EMBL/GenBank/DDBJ whole genome shotgun (WGS) entry which is preliminary data.</text>
</comment>
<feature type="domain" description="Response regulatory" evidence="2">
    <location>
        <begin position="3"/>
        <end position="120"/>
    </location>
</feature>
<dbReference type="PROSITE" id="PS51832">
    <property type="entry name" value="HD_GYP"/>
    <property type="match status" value="1"/>
</dbReference>
<keyword evidence="5" id="KW-1185">Reference proteome</keyword>
<dbReference type="STRING" id="1454004.AW11_01230"/>
<dbReference type="PATRIC" id="fig|1454004.3.peg.1284"/>
<dbReference type="InterPro" id="IPR003607">
    <property type="entry name" value="HD/PDEase_dom"/>
</dbReference>
<sequence length="249" mass="27658">MNRIAIIDDSDINLVLLKALVAKLGDCEAVLFQESPKGLAWCSENLPDLIIVDYMMPDLDGLEFITRLRKIPDRQELPVLMITANDDKDVRYRALGIGATDFLTKPVDRMEFSARVRNLLALNTSRRHLADRASWLAEEVAKATAAVHAGEQELLYRMSRAAEFRDPETGMHIQRMAHFSHLIAAELALPLADQKLILQAAPMHDVGKIGIPDAILLKPGKLTPEEFAIMKGHAKLGFELLDGSESTVL</sequence>
<evidence type="ECO:0000256" key="1">
    <source>
        <dbReference type="PROSITE-ProRule" id="PRU00169"/>
    </source>
</evidence>
<dbReference type="Pfam" id="PF00072">
    <property type="entry name" value="Response_reg"/>
    <property type="match status" value="1"/>
</dbReference>
<dbReference type="Proteomes" id="UP000022141">
    <property type="component" value="Unassembled WGS sequence"/>
</dbReference>
<dbReference type="Pfam" id="PF01966">
    <property type="entry name" value="HD"/>
    <property type="match status" value="1"/>
</dbReference>
<dbReference type="eggNOG" id="COG3437">
    <property type="taxonomic scope" value="Bacteria"/>
</dbReference>
<dbReference type="EC" id="3.1.4.52" evidence="4"/>
<dbReference type="InterPro" id="IPR052020">
    <property type="entry name" value="Cyclic_di-GMP/3'3'-cGAMP_PDE"/>
</dbReference>
<reference evidence="4" key="1">
    <citation type="submission" date="2014-02" db="EMBL/GenBank/DDBJ databases">
        <title>Expanding our view of genomic diversity in Candidatus Accumulibacter clades.</title>
        <authorList>
            <person name="Skennerton C.T."/>
            <person name="Barr J.J."/>
            <person name="Slater F.R."/>
            <person name="Bond P.L."/>
            <person name="Tyson G.W."/>
        </authorList>
    </citation>
    <scope>NUCLEOTIDE SEQUENCE [LARGE SCALE GENOMIC DNA]</scope>
</reference>